<dbReference type="Proteomes" id="UP000245626">
    <property type="component" value="Unassembled WGS sequence"/>
</dbReference>
<evidence type="ECO:0000313" key="1">
    <source>
        <dbReference type="EMBL" id="PWN53191.1"/>
    </source>
</evidence>
<name>A0ACD0P5C4_9BASI</name>
<organism evidence="1 2">
    <name type="scientific">Violaceomyces palustris</name>
    <dbReference type="NCBI Taxonomy" id="1673888"/>
    <lineage>
        <taxon>Eukaryota</taxon>
        <taxon>Fungi</taxon>
        <taxon>Dikarya</taxon>
        <taxon>Basidiomycota</taxon>
        <taxon>Ustilaginomycotina</taxon>
        <taxon>Ustilaginomycetes</taxon>
        <taxon>Violaceomycetales</taxon>
        <taxon>Violaceomycetaceae</taxon>
        <taxon>Violaceomyces</taxon>
    </lineage>
</organism>
<reference evidence="1 2" key="1">
    <citation type="journal article" date="2018" name="Mol. Biol. Evol.">
        <title>Broad Genomic Sampling Reveals a Smut Pathogenic Ancestry of the Fungal Clade Ustilaginomycotina.</title>
        <authorList>
            <person name="Kijpornyongpan T."/>
            <person name="Mondo S.J."/>
            <person name="Barry K."/>
            <person name="Sandor L."/>
            <person name="Lee J."/>
            <person name="Lipzen A."/>
            <person name="Pangilinan J."/>
            <person name="LaButti K."/>
            <person name="Hainaut M."/>
            <person name="Henrissat B."/>
            <person name="Grigoriev I.V."/>
            <person name="Spatafora J.W."/>
            <person name="Aime M.C."/>
        </authorList>
    </citation>
    <scope>NUCLEOTIDE SEQUENCE [LARGE SCALE GENOMIC DNA]</scope>
    <source>
        <strain evidence="1 2">SA 807</strain>
    </source>
</reference>
<sequence length="1040" mass="116734">MLSPCKTRINPITATTHRLLTSSSLSTFSSPSSPKTRKPSKRTSPLSFSDRTTPHWHRLCFHYSSYAYPTNPDGVKSTYPSSADPQLHRSSHHGERKDLADQLDAGYLSFTKASLFKLTLPLQPPSGASNLNTLKSTSEDQPQPQRQWDEASTNDSRDVPEQPWEEAADSPGSRRSRLDQRSSKQQSHRAGQSQQPLDVETEEYDARAPAHSVVFLLHSGQPLSYISSLIRAEGPSPETSLRQRTLESEGKHIEGESRQGSGREKAISKRERALRDGFIDPLGNPPISFHTKAADGKRWSPSTGIGDFLRDAARIGSFYIKVGERKIRINVPSFEDRTRFLRSNLYSKTSEIQRLVKIKEECDRIAHTGTRRFAFAGVGVLGVWWTTVAVLTFRTDLGWDTMEPVTYLTGLGTLMGGYIWFLIHNREVSYRAVLHETTSRRQQRLYLDKGFSVERYQELISDAKDLRAQIKKVAEEYDLEWEQGKTRSGIDSKKALKIIRKFEDEEEQVGKKKKDFDEEEEKEGDGQTDRDHVNERVFDSKLQVDQALRGFHTLADSSIGGILRPSKLHNTFSASPLYCSSRPTVSPRLDTYSSTRKLTTDSSQTRTKDGDVGLLNKTGSPLNDGKEQGEKKQAKENEKEEEEGKGQQRKKFSLEPYKALSRIDKPIGTWLLYWPCAWSITLASHQLSLPLTYPLFFLCLFGLGATVMRGAGCTINDMWDHKMDKMVERTKTRPLAAGDVNHFQAACFLGVQLSVGLAVLLGLNWYSIVLGACSLSVVTIYPLMKRITYWPQFVLGLAFNWGAMLGWTAVAGNCNWAVVLPLYVGSIFWTLIYDTIYAHQDKKDDVKAGVKSTALLFADKTKPILSAFSATFLPFLAISVNQSSPSLLPSSPPVDSSTRSSPYDSSKTILETLRSTPNPDHHQQVLDLPATEVLQANLSQALQDIVSDFDRQVLTAASTWFDLDRLVELPTSLLIHHPFFSVSLLASALHLRWQIKDLNLDSRADCWDKFNSNTRLGLLVWSGMFADYLLSGLLNSTLFL</sequence>
<protein>
    <submittedName>
        <fullName evidence="1">4-hydroxybenzoate polyprenyl transferase</fullName>
    </submittedName>
</protein>
<keyword evidence="2" id="KW-1185">Reference proteome</keyword>
<keyword evidence="1" id="KW-0808">Transferase</keyword>
<accession>A0ACD0P5C4</accession>
<proteinExistence type="predicted"/>
<gene>
    <name evidence="1" type="ORF">IE53DRAFT_384335</name>
</gene>
<evidence type="ECO:0000313" key="2">
    <source>
        <dbReference type="Proteomes" id="UP000245626"/>
    </source>
</evidence>
<dbReference type="EMBL" id="KZ819737">
    <property type="protein sequence ID" value="PWN53191.1"/>
    <property type="molecule type" value="Genomic_DNA"/>
</dbReference>